<organism evidence="1 2">
    <name type="scientific">Rhizophagus clarus</name>
    <dbReference type="NCBI Taxonomy" id="94130"/>
    <lineage>
        <taxon>Eukaryota</taxon>
        <taxon>Fungi</taxon>
        <taxon>Fungi incertae sedis</taxon>
        <taxon>Mucoromycota</taxon>
        <taxon>Glomeromycotina</taxon>
        <taxon>Glomeromycetes</taxon>
        <taxon>Glomerales</taxon>
        <taxon>Glomeraceae</taxon>
        <taxon>Rhizophagus</taxon>
    </lineage>
</organism>
<dbReference type="InterPro" id="IPR027417">
    <property type="entry name" value="P-loop_NTPase"/>
</dbReference>
<gene>
    <name evidence="1" type="ORF">RclHR1_00990008</name>
</gene>
<evidence type="ECO:0000313" key="1">
    <source>
        <dbReference type="EMBL" id="GBC10775.1"/>
    </source>
</evidence>
<dbReference type="Proteomes" id="UP000247702">
    <property type="component" value="Unassembled WGS sequence"/>
</dbReference>
<keyword evidence="2" id="KW-1185">Reference proteome</keyword>
<dbReference type="PANTHER" id="PTHR47642">
    <property type="entry name" value="ATP-DEPENDENT DNA HELICASE"/>
    <property type="match status" value="1"/>
</dbReference>
<proteinExistence type="predicted"/>
<dbReference type="AlphaFoldDB" id="A0A2Z6SFQ9"/>
<dbReference type="InterPro" id="IPR051055">
    <property type="entry name" value="PIF1_helicase"/>
</dbReference>
<reference evidence="1 2" key="1">
    <citation type="submission" date="2017-11" db="EMBL/GenBank/DDBJ databases">
        <title>The genome of Rhizophagus clarus HR1 reveals common genetic basis of auxotrophy among arbuscular mycorrhizal fungi.</title>
        <authorList>
            <person name="Kobayashi Y."/>
        </authorList>
    </citation>
    <scope>NUCLEOTIDE SEQUENCE [LARGE SCALE GENOMIC DNA]</scope>
    <source>
        <strain evidence="1 2">HR1</strain>
    </source>
</reference>
<accession>A0A2Z6SFQ9</accession>
<name>A0A2Z6SFQ9_9GLOM</name>
<protein>
    <recommendedName>
        <fullName evidence="3">ATP-dependent DNA helicase</fullName>
    </recommendedName>
</protein>
<dbReference type="STRING" id="94130.A0A2Z6SFQ9"/>
<comment type="caution">
    <text evidence="1">The sequence shown here is derived from an EMBL/GenBank/DDBJ whole genome shotgun (WGS) entry which is preliminary data.</text>
</comment>
<dbReference type="EMBL" id="BEXD01004414">
    <property type="protein sequence ID" value="GBC10775.1"/>
    <property type="molecule type" value="Genomic_DNA"/>
</dbReference>
<evidence type="ECO:0008006" key="3">
    <source>
        <dbReference type="Google" id="ProtNLM"/>
    </source>
</evidence>
<sequence length="247" mass="28299">MSSVWKVFYPLFLHESQRQDPNSDYVKLLQNIRFGNIDDFTWNMLQIKLNQTINASENTLENLLNTTHIVGHKEMAYQINQMICTMLPTEDDKHLISNSTDIVNGKIQNNAHYSTLIKQQTNLPSTVRLQVGARVIYRITRSQMCILRPNAIVDMAVKKCTASFIINGASASRTQFPLINAFALTSHKVQALTLPDISLDLNSQMFEKGQAYVAISRCKDWNNVKIKSLSREAFVVDRLMIKEYERL</sequence>
<dbReference type="PANTHER" id="PTHR47642:SF6">
    <property type="entry name" value="ATP-DEPENDENT DNA HELICASE"/>
    <property type="match status" value="1"/>
</dbReference>
<evidence type="ECO:0000313" key="2">
    <source>
        <dbReference type="Proteomes" id="UP000247702"/>
    </source>
</evidence>
<dbReference type="CDD" id="cd18809">
    <property type="entry name" value="SF1_C_RecD"/>
    <property type="match status" value="1"/>
</dbReference>
<dbReference type="SUPFAM" id="SSF52540">
    <property type="entry name" value="P-loop containing nucleoside triphosphate hydrolases"/>
    <property type="match status" value="1"/>
</dbReference>